<feature type="domain" description="EamA" evidence="6">
    <location>
        <begin position="203"/>
        <end position="336"/>
    </location>
</feature>
<feature type="transmembrane region" description="Helical" evidence="5">
    <location>
        <begin position="264"/>
        <end position="282"/>
    </location>
</feature>
<dbReference type="FunCoup" id="C5DDY2">
    <property type="interactions" value="100"/>
</dbReference>
<dbReference type="Pfam" id="PF00892">
    <property type="entry name" value="EamA"/>
    <property type="match status" value="2"/>
</dbReference>
<dbReference type="eggNOG" id="KOG4510">
    <property type="taxonomic scope" value="Eukaryota"/>
</dbReference>
<evidence type="ECO:0000256" key="4">
    <source>
        <dbReference type="ARBA" id="ARBA00023136"/>
    </source>
</evidence>
<evidence type="ECO:0000256" key="3">
    <source>
        <dbReference type="ARBA" id="ARBA00022989"/>
    </source>
</evidence>
<dbReference type="PANTHER" id="PTHR22911">
    <property type="entry name" value="ACYL-MALONYL CONDENSING ENZYME-RELATED"/>
    <property type="match status" value="1"/>
</dbReference>
<evidence type="ECO:0000313" key="8">
    <source>
        <dbReference type="Proteomes" id="UP000002036"/>
    </source>
</evidence>
<feature type="transmembrane region" description="Helical" evidence="5">
    <location>
        <begin position="65"/>
        <end position="85"/>
    </location>
</feature>
<dbReference type="EMBL" id="CU928167">
    <property type="protein sequence ID" value="CAR21993.1"/>
    <property type="molecule type" value="Genomic_DNA"/>
</dbReference>
<keyword evidence="8" id="KW-1185">Reference proteome</keyword>
<dbReference type="RefSeq" id="XP_002552431.1">
    <property type="nucleotide sequence ID" value="XM_002552385.1"/>
</dbReference>
<feature type="transmembrane region" description="Helical" evidence="5">
    <location>
        <begin position="200"/>
        <end position="223"/>
    </location>
</feature>
<dbReference type="KEGG" id="lth:KLTH0C04752g"/>
<evidence type="ECO:0000256" key="5">
    <source>
        <dbReference type="SAM" id="Phobius"/>
    </source>
</evidence>
<feature type="transmembrane region" description="Helical" evidence="5">
    <location>
        <begin position="131"/>
        <end position="150"/>
    </location>
</feature>
<organism evidence="7 8">
    <name type="scientific">Lachancea thermotolerans (strain ATCC 56472 / CBS 6340 / NRRL Y-8284)</name>
    <name type="common">Yeast</name>
    <name type="synonym">Kluyveromyces thermotolerans</name>
    <dbReference type="NCBI Taxonomy" id="559295"/>
    <lineage>
        <taxon>Eukaryota</taxon>
        <taxon>Fungi</taxon>
        <taxon>Dikarya</taxon>
        <taxon>Ascomycota</taxon>
        <taxon>Saccharomycotina</taxon>
        <taxon>Saccharomycetes</taxon>
        <taxon>Saccharomycetales</taxon>
        <taxon>Saccharomycetaceae</taxon>
        <taxon>Lachancea</taxon>
    </lineage>
</organism>
<dbReference type="GO" id="GO:0016020">
    <property type="term" value="C:membrane"/>
    <property type="evidence" value="ECO:0007669"/>
    <property type="project" value="UniProtKB-SubCell"/>
</dbReference>
<dbReference type="PANTHER" id="PTHR22911:SF6">
    <property type="entry name" value="SOLUTE CARRIER FAMILY 35 MEMBER G1"/>
    <property type="match status" value="1"/>
</dbReference>
<feature type="transmembrane region" description="Helical" evidence="5">
    <location>
        <begin position="235"/>
        <end position="258"/>
    </location>
</feature>
<accession>C5DDY2</accession>
<name>C5DDY2_LACTC</name>
<evidence type="ECO:0000256" key="1">
    <source>
        <dbReference type="ARBA" id="ARBA00004141"/>
    </source>
</evidence>
<protein>
    <submittedName>
        <fullName evidence="7">KLTH0C04752p</fullName>
    </submittedName>
</protein>
<feature type="transmembrane region" description="Helical" evidence="5">
    <location>
        <begin position="31"/>
        <end position="53"/>
    </location>
</feature>
<dbReference type="GeneID" id="8291298"/>
<keyword evidence="4 5" id="KW-0472">Membrane</keyword>
<gene>
    <name evidence="7" type="ordered locus">KLTH0C04752g</name>
</gene>
<feature type="transmembrane region" description="Helical" evidence="5">
    <location>
        <begin position="105"/>
        <end position="125"/>
    </location>
</feature>
<dbReference type="AlphaFoldDB" id="C5DDY2"/>
<dbReference type="SUPFAM" id="SSF103481">
    <property type="entry name" value="Multidrug resistance efflux transporter EmrE"/>
    <property type="match status" value="2"/>
</dbReference>
<keyword evidence="3 5" id="KW-1133">Transmembrane helix</keyword>
<dbReference type="InterPro" id="IPR000620">
    <property type="entry name" value="EamA_dom"/>
</dbReference>
<feature type="domain" description="EamA" evidence="6">
    <location>
        <begin position="31"/>
        <end position="173"/>
    </location>
</feature>
<dbReference type="STRING" id="559295.C5DDY2"/>
<feature type="transmembrane region" description="Helical" evidence="5">
    <location>
        <begin position="162"/>
        <end position="180"/>
    </location>
</feature>
<dbReference type="HOGENOM" id="CLU_032828_4_1_1"/>
<reference evidence="7 8" key="1">
    <citation type="journal article" date="2009" name="Genome Res.">
        <title>Comparative genomics of protoploid Saccharomycetaceae.</title>
        <authorList>
            <consortium name="The Genolevures Consortium"/>
            <person name="Souciet J.-L."/>
            <person name="Dujon B."/>
            <person name="Gaillardin C."/>
            <person name="Johnston M."/>
            <person name="Baret P.V."/>
            <person name="Cliften P."/>
            <person name="Sherman D.J."/>
            <person name="Weissenbach J."/>
            <person name="Westhof E."/>
            <person name="Wincker P."/>
            <person name="Jubin C."/>
            <person name="Poulain J."/>
            <person name="Barbe V."/>
            <person name="Segurens B."/>
            <person name="Artiguenave F."/>
            <person name="Anthouard V."/>
            <person name="Vacherie B."/>
            <person name="Val M.-E."/>
            <person name="Fulton R.S."/>
            <person name="Minx P."/>
            <person name="Wilson R."/>
            <person name="Durrens P."/>
            <person name="Jean G."/>
            <person name="Marck C."/>
            <person name="Martin T."/>
            <person name="Nikolski M."/>
            <person name="Rolland T."/>
            <person name="Seret M.-L."/>
            <person name="Casaregola S."/>
            <person name="Despons L."/>
            <person name="Fairhead C."/>
            <person name="Fischer G."/>
            <person name="Lafontaine I."/>
            <person name="Leh V."/>
            <person name="Lemaire M."/>
            <person name="de Montigny J."/>
            <person name="Neuveglise C."/>
            <person name="Thierry A."/>
            <person name="Blanc-Lenfle I."/>
            <person name="Bleykasten C."/>
            <person name="Diffels J."/>
            <person name="Fritsch E."/>
            <person name="Frangeul L."/>
            <person name="Goeffon A."/>
            <person name="Jauniaux N."/>
            <person name="Kachouri-Lafond R."/>
            <person name="Payen C."/>
            <person name="Potier S."/>
            <person name="Pribylova L."/>
            <person name="Ozanne C."/>
            <person name="Richard G.-F."/>
            <person name="Sacerdot C."/>
            <person name="Straub M.-L."/>
            <person name="Talla E."/>
        </authorList>
    </citation>
    <scope>NUCLEOTIDE SEQUENCE [LARGE SCALE GENOMIC DNA]</scope>
    <source>
        <strain evidence="8">ATCC 56472 / CBS 6340 / NRRL Y-8284</strain>
    </source>
</reference>
<evidence type="ECO:0000256" key="2">
    <source>
        <dbReference type="ARBA" id="ARBA00022692"/>
    </source>
</evidence>
<evidence type="ECO:0000313" key="7">
    <source>
        <dbReference type="EMBL" id="CAR21993.1"/>
    </source>
</evidence>
<dbReference type="InterPro" id="IPR037185">
    <property type="entry name" value="EmrE-like"/>
</dbReference>
<dbReference type="OrthoDB" id="306876at2759"/>
<dbReference type="InParanoid" id="C5DDY2"/>
<evidence type="ECO:0000259" key="6">
    <source>
        <dbReference type="Pfam" id="PF00892"/>
    </source>
</evidence>
<feature type="transmembrane region" description="Helical" evidence="5">
    <location>
        <begin position="294"/>
        <end position="313"/>
    </location>
</feature>
<dbReference type="OMA" id="PIASCYV"/>
<feature type="transmembrane region" description="Helical" evidence="5">
    <location>
        <begin position="319"/>
        <end position="336"/>
    </location>
</feature>
<proteinExistence type="predicted"/>
<comment type="subcellular location">
    <subcellularLocation>
        <location evidence="1">Membrane</location>
        <topology evidence="1">Multi-pass membrane protein</topology>
    </subcellularLocation>
</comment>
<dbReference type="Proteomes" id="UP000002036">
    <property type="component" value="Chromosome C"/>
</dbReference>
<keyword evidence="2 5" id="KW-0812">Transmembrane</keyword>
<sequence length="372" mass="41691">MTEVPRSETAGNKSNDSRLQRLSSEYLKPNIGLLYLLISNLFNSVMVVSTKLLETDPELEEPITPLQILVVRMFITYIGTLIYMLYNRDRIDHVPWGPPDMRKWLILRGCTGFFGVFGMYYSLMYLSVPDATIITFLGPSFTGLLAWAILRERYSKVEATGALVSLMGVILIVRPSFLFGSSATDDSGGTAESRDPHARLVATIVALVGVIGASNVYIIIRYIGQRAHAIMSVSYFALIACCVSLVGICVIPSMGFQIPQTSKQWFLFTLIGFSGFFMQLLLTMGIQRERAGRGAIMSYSQIIYAIFWDVFIWHHLPGLWSWCGIIVILGSAIWVVKCKPKSEFIATATTDQESQVIQMEDFEIHDDEDDIK</sequence>